<organism evidence="2 3">
    <name type="scientific">Rhipicephalus sanguineus</name>
    <name type="common">Brown dog tick</name>
    <name type="synonym">Ixodes sanguineus</name>
    <dbReference type="NCBI Taxonomy" id="34632"/>
    <lineage>
        <taxon>Eukaryota</taxon>
        <taxon>Metazoa</taxon>
        <taxon>Ecdysozoa</taxon>
        <taxon>Arthropoda</taxon>
        <taxon>Chelicerata</taxon>
        <taxon>Arachnida</taxon>
        <taxon>Acari</taxon>
        <taxon>Parasitiformes</taxon>
        <taxon>Ixodida</taxon>
        <taxon>Ixodoidea</taxon>
        <taxon>Ixodidae</taxon>
        <taxon>Rhipicephalinae</taxon>
        <taxon>Rhipicephalus</taxon>
        <taxon>Rhipicephalus</taxon>
    </lineage>
</organism>
<name>A0A9D4QH78_RHISA</name>
<accession>A0A9D4QH78</accession>
<reference evidence="2" key="2">
    <citation type="submission" date="2021-09" db="EMBL/GenBank/DDBJ databases">
        <authorList>
            <person name="Jia N."/>
            <person name="Wang J."/>
            <person name="Shi W."/>
            <person name="Du L."/>
            <person name="Sun Y."/>
            <person name="Zhan W."/>
            <person name="Jiang J."/>
            <person name="Wang Q."/>
            <person name="Zhang B."/>
            <person name="Ji P."/>
            <person name="Sakyi L.B."/>
            <person name="Cui X."/>
            <person name="Yuan T."/>
            <person name="Jiang B."/>
            <person name="Yang W."/>
            <person name="Lam T.T.-Y."/>
            <person name="Chang Q."/>
            <person name="Ding S."/>
            <person name="Wang X."/>
            <person name="Zhu J."/>
            <person name="Ruan X."/>
            <person name="Zhao L."/>
            <person name="Wei J."/>
            <person name="Que T."/>
            <person name="Du C."/>
            <person name="Cheng J."/>
            <person name="Dai P."/>
            <person name="Han X."/>
            <person name="Huang E."/>
            <person name="Gao Y."/>
            <person name="Liu J."/>
            <person name="Shao H."/>
            <person name="Ye R."/>
            <person name="Li L."/>
            <person name="Wei W."/>
            <person name="Wang X."/>
            <person name="Wang C."/>
            <person name="Huo Q."/>
            <person name="Li W."/>
            <person name="Guo W."/>
            <person name="Chen H."/>
            <person name="Chen S."/>
            <person name="Zhou L."/>
            <person name="Zhou L."/>
            <person name="Ni X."/>
            <person name="Tian J."/>
            <person name="Zhou Y."/>
            <person name="Sheng Y."/>
            <person name="Liu T."/>
            <person name="Pan Y."/>
            <person name="Xia L."/>
            <person name="Li J."/>
            <person name="Zhao F."/>
            <person name="Cao W."/>
        </authorList>
    </citation>
    <scope>NUCLEOTIDE SEQUENCE</scope>
    <source>
        <strain evidence="2">Rsan-2018</strain>
        <tissue evidence="2">Larvae</tissue>
    </source>
</reference>
<feature type="region of interest" description="Disordered" evidence="1">
    <location>
        <begin position="1"/>
        <end position="34"/>
    </location>
</feature>
<protein>
    <submittedName>
        <fullName evidence="2">Uncharacterized protein</fullName>
    </submittedName>
</protein>
<dbReference type="Proteomes" id="UP000821837">
    <property type="component" value="Chromosome 1"/>
</dbReference>
<evidence type="ECO:0000313" key="3">
    <source>
        <dbReference type="Proteomes" id="UP000821837"/>
    </source>
</evidence>
<dbReference type="EMBL" id="JABSTV010001245">
    <property type="protein sequence ID" value="KAH7982812.1"/>
    <property type="molecule type" value="Genomic_DNA"/>
</dbReference>
<sequence>MDTGMDLDAPGDLNFDPLDPSLPAPAQQDSSGQLAACPVQMGLSERESFRHRLIGKERLLRTSVLQTCFKKPLSHQFCADVEAHRISDLTMQLS</sequence>
<proteinExistence type="predicted"/>
<dbReference type="AlphaFoldDB" id="A0A9D4QH78"/>
<evidence type="ECO:0000256" key="1">
    <source>
        <dbReference type="SAM" id="MobiDB-lite"/>
    </source>
</evidence>
<comment type="caution">
    <text evidence="2">The sequence shown here is derived from an EMBL/GenBank/DDBJ whole genome shotgun (WGS) entry which is preliminary data.</text>
</comment>
<evidence type="ECO:0000313" key="2">
    <source>
        <dbReference type="EMBL" id="KAH7982812.1"/>
    </source>
</evidence>
<keyword evidence="3" id="KW-1185">Reference proteome</keyword>
<gene>
    <name evidence="2" type="ORF">HPB52_007292</name>
</gene>
<reference evidence="2" key="1">
    <citation type="journal article" date="2020" name="Cell">
        <title>Large-Scale Comparative Analyses of Tick Genomes Elucidate Their Genetic Diversity and Vector Capacities.</title>
        <authorList>
            <consortium name="Tick Genome and Microbiome Consortium (TIGMIC)"/>
            <person name="Jia N."/>
            <person name="Wang J."/>
            <person name="Shi W."/>
            <person name="Du L."/>
            <person name="Sun Y."/>
            <person name="Zhan W."/>
            <person name="Jiang J.F."/>
            <person name="Wang Q."/>
            <person name="Zhang B."/>
            <person name="Ji P."/>
            <person name="Bell-Sakyi L."/>
            <person name="Cui X.M."/>
            <person name="Yuan T.T."/>
            <person name="Jiang B.G."/>
            <person name="Yang W.F."/>
            <person name="Lam T.T."/>
            <person name="Chang Q.C."/>
            <person name="Ding S.J."/>
            <person name="Wang X.J."/>
            <person name="Zhu J.G."/>
            <person name="Ruan X.D."/>
            <person name="Zhao L."/>
            <person name="Wei J.T."/>
            <person name="Ye R.Z."/>
            <person name="Que T.C."/>
            <person name="Du C.H."/>
            <person name="Zhou Y.H."/>
            <person name="Cheng J.X."/>
            <person name="Dai P.F."/>
            <person name="Guo W.B."/>
            <person name="Han X.H."/>
            <person name="Huang E.J."/>
            <person name="Li L.F."/>
            <person name="Wei W."/>
            <person name="Gao Y.C."/>
            <person name="Liu J.Z."/>
            <person name="Shao H.Z."/>
            <person name="Wang X."/>
            <person name="Wang C.C."/>
            <person name="Yang T.C."/>
            <person name="Huo Q.B."/>
            <person name="Li W."/>
            <person name="Chen H.Y."/>
            <person name="Chen S.E."/>
            <person name="Zhou L.G."/>
            <person name="Ni X.B."/>
            <person name="Tian J.H."/>
            <person name="Sheng Y."/>
            <person name="Liu T."/>
            <person name="Pan Y.S."/>
            <person name="Xia L.Y."/>
            <person name="Li J."/>
            <person name="Zhao F."/>
            <person name="Cao W.C."/>
        </authorList>
    </citation>
    <scope>NUCLEOTIDE SEQUENCE</scope>
    <source>
        <strain evidence="2">Rsan-2018</strain>
    </source>
</reference>